<reference evidence="10 11" key="1">
    <citation type="journal article" date="2019" name="Int. J. Syst. Evol. Microbiol.">
        <title>The Global Catalogue of Microorganisms (GCM) 10K type strain sequencing project: providing services to taxonomists for standard genome sequencing and annotation.</title>
        <authorList>
            <consortium name="The Broad Institute Genomics Platform"/>
            <consortium name="The Broad Institute Genome Sequencing Center for Infectious Disease"/>
            <person name="Wu L."/>
            <person name="Ma J."/>
        </authorList>
    </citation>
    <scope>NUCLEOTIDE SEQUENCE [LARGE SCALE GENOMIC DNA]</scope>
    <source>
        <strain evidence="10 11">JCM 11896</strain>
    </source>
</reference>
<feature type="transmembrane region" description="Helical" evidence="8">
    <location>
        <begin position="174"/>
        <end position="196"/>
    </location>
</feature>
<evidence type="ECO:0000256" key="5">
    <source>
        <dbReference type="ARBA" id="ARBA00022692"/>
    </source>
</evidence>
<keyword evidence="5 8" id="KW-0812">Transmembrane</keyword>
<comment type="similarity">
    <text evidence="8">Belongs to the binding-protein-dependent transport system permease family.</text>
</comment>
<dbReference type="InterPro" id="IPR035906">
    <property type="entry name" value="MetI-like_sf"/>
</dbReference>
<gene>
    <name evidence="10" type="ORF">GCM10009613_05280</name>
</gene>
<comment type="caution">
    <text evidence="10">The sequence shown here is derived from an EMBL/GenBank/DDBJ whole genome shotgun (WGS) entry which is preliminary data.</text>
</comment>
<keyword evidence="2 8" id="KW-0813">Transport</keyword>
<name>A0ABN1XJ46_9PSEU</name>
<feature type="transmembrane region" description="Helical" evidence="8">
    <location>
        <begin position="234"/>
        <end position="256"/>
    </location>
</feature>
<evidence type="ECO:0000259" key="9">
    <source>
        <dbReference type="PROSITE" id="PS50928"/>
    </source>
</evidence>
<dbReference type="PROSITE" id="PS50928">
    <property type="entry name" value="ABC_TM1"/>
    <property type="match status" value="1"/>
</dbReference>
<dbReference type="Proteomes" id="UP001501414">
    <property type="component" value="Unassembled WGS sequence"/>
</dbReference>
<organism evidence="10 11">
    <name type="scientific">Pseudonocardia kongjuensis</name>
    <dbReference type="NCBI Taxonomy" id="102227"/>
    <lineage>
        <taxon>Bacteria</taxon>
        <taxon>Bacillati</taxon>
        <taxon>Actinomycetota</taxon>
        <taxon>Actinomycetes</taxon>
        <taxon>Pseudonocardiales</taxon>
        <taxon>Pseudonocardiaceae</taxon>
        <taxon>Pseudonocardia</taxon>
    </lineage>
</organism>
<keyword evidence="4" id="KW-0997">Cell inner membrane</keyword>
<dbReference type="PANTHER" id="PTHR43357">
    <property type="entry name" value="INNER MEMBRANE ABC TRANSPORTER PERMEASE PROTEIN YDCV"/>
    <property type="match status" value="1"/>
</dbReference>
<evidence type="ECO:0000313" key="10">
    <source>
        <dbReference type="EMBL" id="GAA1380626.1"/>
    </source>
</evidence>
<evidence type="ECO:0000256" key="2">
    <source>
        <dbReference type="ARBA" id="ARBA00022448"/>
    </source>
</evidence>
<feature type="transmembrane region" description="Helical" evidence="8">
    <location>
        <begin position="66"/>
        <end position="88"/>
    </location>
</feature>
<protein>
    <submittedName>
        <fullName evidence="10">ABC transporter permease</fullName>
    </submittedName>
</protein>
<accession>A0ABN1XJ46</accession>
<evidence type="ECO:0000256" key="7">
    <source>
        <dbReference type="ARBA" id="ARBA00023136"/>
    </source>
</evidence>
<keyword evidence="11" id="KW-1185">Reference proteome</keyword>
<comment type="subcellular location">
    <subcellularLocation>
        <location evidence="1">Cell inner membrane</location>
        <topology evidence="1">Multi-pass membrane protein</topology>
    </subcellularLocation>
    <subcellularLocation>
        <location evidence="8">Cell membrane</location>
        <topology evidence="8">Multi-pass membrane protein</topology>
    </subcellularLocation>
</comment>
<sequence>MIRAGRLTGTVALGLAAILAFPTVVVIGTSVTSGELLSFPPDGFSLRWYEDVLTDRRLVAAFRNSFVVGVSAAMVAMVVGTVLAVAAARGHGVPRGLVTGLALTPLVVPLVVAALGIYVVYVRLGLTGNATGMALAHATLGVPYVFINVLAALTGMNRNVEDAARAAGAGHWSVLLRITVPIVAPSAVIGGVLAFISSWEEVIVALFLVTPGFRTVPVVMWGEIQEGVSPATSAVASLVTFISILASLSLAVVPWMRRRVRHVVTKIGARHDANRRAAG</sequence>
<evidence type="ECO:0000256" key="4">
    <source>
        <dbReference type="ARBA" id="ARBA00022519"/>
    </source>
</evidence>
<keyword evidence="6 8" id="KW-1133">Transmembrane helix</keyword>
<evidence type="ECO:0000256" key="8">
    <source>
        <dbReference type="RuleBase" id="RU363032"/>
    </source>
</evidence>
<dbReference type="EMBL" id="BAAAJK010000001">
    <property type="protein sequence ID" value="GAA1380626.1"/>
    <property type="molecule type" value="Genomic_DNA"/>
</dbReference>
<evidence type="ECO:0000256" key="6">
    <source>
        <dbReference type="ARBA" id="ARBA00022989"/>
    </source>
</evidence>
<keyword evidence="3" id="KW-1003">Cell membrane</keyword>
<dbReference type="Gene3D" id="1.10.3720.10">
    <property type="entry name" value="MetI-like"/>
    <property type="match status" value="1"/>
</dbReference>
<dbReference type="CDD" id="cd06261">
    <property type="entry name" value="TM_PBP2"/>
    <property type="match status" value="1"/>
</dbReference>
<evidence type="ECO:0000256" key="1">
    <source>
        <dbReference type="ARBA" id="ARBA00004429"/>
    </source>
</evidence>
<evidence type="ECO:0000256" key="3">
    <source>
        <dbReference type="ARBA" id="ARBA00022475"/>
    </source>
</evidence>
<feature type="domain" description="ABC transmembrane type-1" evidence="9">
    <location>
        <begin position="62"/>
        <end position="250"/>
    </location>
</feature>
<dbReference type="SUPFAM" id="SSF161098">
    <property type="entry name" value="MetI-like"/>
    <property type="match status" value="1"/>
</dbReference>
<dbReference type="PANTHER" id="PTHR43357:SF4">
    <property type="entry name" value="INNER MEMBRANE ABC TRANSPORTER PERMEASE PROTEIN YDCV"/>
    <property type="match status" value="1"/>
</dbReference>
<evidence type="ECO:0000313" key="11">
    <source>
        <dbReference type="Proteomes" id="UP001501414"/>
    </source>
</evidence>
<dbReference type="RefSeq" id="WP_344017950.1">
    <property type="nucleotide sequence ID" value="NZ_BAAAJK010000001.1"/>
</dbReference>
<dbReference type="Pfam" id="PF00528">
    <property type="entry name" value="BPD_transp_1"/>
    <property type="match status" value="1"/>
</dbReference>
<proteinExistence type="inferred from homology"/>
<keyword evidence="7 8" id="KW-0472">Membrane</keyword>
<feature type="transmembrane region" description="Helical" evidence="8">
    <location>
        <begin position="133"/>
        <end position="153"/>
    </location>
</feature>
<feature type="transmembrane region" description="Helical" evidence="8">
    <location>
        <begin position="100"/>
        <end position="121"/>
    </location>
</feature>
<dbReference type="InterPro" id="IPR000515">
    <property type="entry name" value="MetI-like"/>
</dbReference>